<accession>A0A0W0FM04</accession>
<proteinExistence type="predicted"/>
<evidence type="ECO:0000313" key="2">
    <source>
        <dbReference type="Proteomes" id="UP000054988"/>
    </source>
</evidence>
<protein>
    <recommendedName>
        <fullName evidence="3">F-box domain-containing protein</fullName>
    </recommendedName>
</protein>
<organism evidence="1 2">
    <name type="scientific">Moniliophthora roreri</name>
    <name type="common">Frosty pod rot fungus</name>
    <name type="synonym">Monilia roreri</name>
    <dbReference type="NCBI Taxonomy" id="221103"/>
    <lineage>
        <taxon>Eukaryota</taxon>
        <taxon>Fungi</taxon>
        <taxon>Dikarya</taxon>
        <taxon>Basidiomycota</taxon>
        <taxon>Agaricomycotina</taxon>
        <taxon>Agaricomycetes</taxon>
        <taxon>Agaricomycetidae</taxon>
        <taxon>Agaricales</taxon>
        <taxon>Marasmiineae</taxon>
        <taxon>Marasmiaceae</taxon>
        <taxon>Moniliophthora</taxon>
    </lineage>
</organism>
<name>A0A0W0FM04_MONRR</name>
<reference evidence="1 2" key="1">
    <citation type="submission" date="2015-12" db="EMBL/GenBank/DDBJ databases">
        <title>Draft genome sequence of Moniliophthora roreri, the causal agent of frosty pod rot of cacao.</title>
        <authorList>
            <person name="Aime M.C."/>
            <person name="Diaz-Valderrama J.R."/>
            <person name="Kijpornyongpan T."/>
            <person name="Phillips-Mora W."/>
        </authorList>
    </citation>
    <scope>NUCLEOTIDE SEQUENCE [LARGE SCALE GENOMIC DNA]</scope>
    <source>
        <strain evidence="1 2">MCA 2952</strain>
    </source>
</reference>
<sequence>MSEDMEKEAERCLQCGYSNKSQSHISNLSEATVALTRTNEPPPPNAFGTLRVSYLTSETRLDDVNSQILRMEASLKALRLEQIRLKGLVKTYKQILHPIRRLPAEILREIYQLVEHDDHRFTTIDGNVKRCFLRDTLVSSRLPWILGQVCHQWREVAMSCTALWSNIGFELPDPTLSQERLAVMVAQLMLQIQRSGTQPLTIHIKSPRNLSTCHPLLIAACAHSARWENVYIHVGQDSVEALQRLATMIKGNIPILQRLRLSLNTEDDVLENVVCDAFSIAPKLYSLSIMDSQGFSKFLKVEWKQITHGYVHALDPVELSDTLSRLKNVRYLSLMYQKREGLTCSPITLPQLHTLFMITRPPRNHSAGINSVLDRIVAPNLYELRVSIKGPKVGSFPQLLTRSAASLRSLSLKASDLLGEALSQLLECVPALESLSLWDVTNEVLSALAEIGYTGKPRLVPELLVLGLFGEKKFFDSSVTALVCDRRAVDSQLASTAIYLRTVKLESTLGVSEETILGLSVDVKVEIVPRRDVWSLPNV</sequence>
<dbReference type="InterPro" id="IPR032675">
    <property type="entry name" value="LRR_dom_sf"/>
</dbReference>
<comment type="caution">
    <text evidence="1">The sequence shown here is derived from an EMBL/GenBank/DDBJ whole genome shotgun (WGS) entry which is preliminary data.</text>
</comment>
<evidence type="ECO:0000313" key="1">
    <source>
        <dbReference type="EMBL" id="KTB37332.1"/>
    </source>
</evidence>
<dbReference type="EMBL" id="LATX01001851">
    <property type="protein sequence ID" value="KTB37332.1"/>
    <property type="molecule type" value="Genomic_DNA"/>
</dbReference>
<dbReference type="AlphaFoldDB" id="A0A0W0FM04"/>
<dbReference type="Gene3D" id="3.80.10.10">
    <property type="entry name" value="Ribonuclease Inhibitor"/>
    <property type="match status" value="1"/>
</dbReference>
<evidence type="ECO:0008006" key="3">
    <source>
        <dbReference type="Google" id="ProtNLM"/>
    </source>
</evidence>
<gene>
    <name evidence="1" type="ORF">WG66_10071</name>
</gene>
<dbReference type="SUPFAM" id="SSF52047">
    <property type="entry name" value="RNI-like"/>
    <property type="match status" value="1"/>
</dbReference>
<dbReference type="Proteomes" id="UP000054988">
    <property type="component" value="Unassembled WGS sequence"/>
</dbReference>